<evidence type="ECO:0000313" key="6">
    <source>
        <dbReference type="Proteomes" id="UP001159405"/>
    </source>
</evidence>
<dbReference type="PANTHER" id="PTHR23184">
    <property type="entry name" value="TETRATRICOPEPTIDE REPEAT PROTEIN 14"/>
    <property type="match status" value="1"/>
</dbReference>
<accession>A0ABN8NYL2</accession>
<evidence type="ECO:0000259" key="4">
    <source>
        <dbReference type="PROSITE" id="PS50126"/>
    </source>
</evidence>
<dbReference type="Pfam" id="PF13181">
    <property type="entry name" value="TPR_8"/>
    <property type="match status" value="1"/>
</dbReference>
<dbReference type="Proteomes" id="UP001159405">
    <property type="component" value="Unassembled WGS sequence"/>
</dbReference>
<dbReference type="PANTHER" id="PTHR23184:SF9">
    <property type="entry name" value="TETRATRICOPEPTIDE REPEAT PROTEIN 14"/>
    <property type="match status" value="1"/>
</dbReference>
<proteinExistence type="predicted"/>
<protein>
    <recommendedName>
        <fullName evidence="4">S1 motif domain-containing protein</fullName>
    </recommendedName>
</protein>
<reference evidence="5 6" key="1">
    <citation type="submission" date="2022-05" db="EMBL/GenBank/DDBJ databases">
        <authorList>
            <consortium name="Genoscope - CEA"/>
            <person name="William W."/>
        </authorList>
    </citation>
    <scope>NUCLEOTIDE SEQUENCE [LARGE SCALE GENOMIC DNA]</scope>
</reference>
<feature type="domain" description="S1 motif" evidence="4">
    <location>
        <begin position="178"/>
        <end position="263"/>
    </location>
</feature>
<feature type="non-terminal residue" evidence="5">
    <location>
        <position position="1"/>
    </location>
</feature>
<dbReference type="InterPro" id="IPR012340">
    <property type="entry name" value="NA-bd_OB-fold"/>
</dbReference>
<keyword evidence="1" id="KW-0802">TPR repeat</keyword>
<dbReference type="InterPro" id="IPR011990">
    <property type="entry name" value="TPR-like_helical_dom_sf"/>
</dbReference>
<dbReference type="SUPFAM" id="SSF50249">
    <property type="entry name" value="Nucleic acid-binding proteins"/>
    <property type="match status" value="1"/>
</dbReference>
<organism evidence="5 6">
    <name type="scientific">Porites lobata</name>
    <dbReference type="NCBI Taxonomy" id="104759"/>
    <lineage>
        <taxon>Eukaryota</taxon>
        <taxon>Metazoa</taxon>
        <taxon>Cnidaria</taxon>
        <taxon>Anthozoa</taxon>
        <taxon>Hexacorallia</taxon>
        <taxon>Scleractinia</taxon>
        <taxon>Fungiina</taxon>
        <taxon>Poritidae</taxon>
        <taxon>Porites</taxon>
    </lineage>
</organism>
<feature type="compositionally biased region" description="Basic residues" evidence="3">
    <location>
        <begin position="519"/>
        <end position="550"/>
    </location>
</feature>
<evidence type="ECO:0000256" key="1">
    <source>
        <dbReference type="PROSITE-ProRule" id="PRU00339"/>
    </source>
</evidence>
<dbReference type="EMBL" id="CALNXK010000041">
    <property type="protein sequence ID" value="CAH3125824.1"/>
    <property type="molecule type" value="Genomic_DNA"/>
</dbReference>
<evidence type="ECO:0000256" key="3">
    <source>
        <dbReference type="SAM" id="MobiDB-lite"/>
    </source>
</evidence>
<evidence type="ECO:0000313" key="5">
    <source>
        <dbReference type="EMBL" id="CAH3125824.1"/>
    </source>
</evidence>
<keyword evidence="2" id="KW-0175">Coiled coil</keyword>
<feature type="repeat" description="TPR" evidence="1">
    <location>
        <begin position="392"/>
        <end position="425"/>
    </location>
</feature>
<dbReference type="InterPro" id="IPR019734">
    <property type="entry name" value="TPR_rpt"/>
</dbReference>
<comment type="caution">
    <text evidence="5">The sequence shown here is derived from an EMBL/GenBank/DDBJ whole genome shotgun (WGS) entry which is preliminary data.</text>
</comment>
<gene>
    <name evidence="5" type="ORF">PLOB_00032025</name>
</gene>
<sequence>VADWKKKNFIDRFVQSVVSHGPSLIPLTRDEHGDEEESLLNFLNPRRDGNMGMNYFRNKLQVSCPAGGTNEYLGALSEMHQSSNEDREILHPFYRQQPTQSGVQDDDFSQRIKRFVATKADLLFSMEGKQKLQRGVDFGLHSNQEVLDPYADTPPLETLMEIPLHVRRTQLFKCLKEGDIVMGKVTYKRPFGIIVTLTMLESGCNRDFSDLDIQALCKLSELDSSELTKEYKDPTDAYVIGDIIRGVITNVNGEEEKVSISLRNSRLPDVHKHMSLGVVDDSDAVFTRLQDNPDGLNYEEHLNKHKGFNNPRNIDTLTDLLGIDTTAPCSLLRCFQRKDCPEGDYAEPLRRRQSAKWSMETTAKGVEHFKTGNHEAAMKYFEHALQIDGENVEALVARGALYANDDKLAPAIKDFRAALAICPSHRNANKYLTATLVEQGLQREKEGILSEAIQSFKEALEIDNNQQTARDHLEKIELQIKVKEQEKEQAAARVDKGLKSRFSHVRELILEEQFQSKKKRKKYDRKKKKKIKVLKKKKTKSKAKVRRGSKRTSSTSSSSSTDSSSESESSRTDSCESSEEWVEKSGAESSKRKTSRDYVETEKPYERNDIVNFRAELDHPGTLHSDKRVGEDTVPHSSRGRTDSSPEYDRYKGHSTWKDNSDKTTKCRLSSSSKSHRSFEKEREKQPVEDRGNESRRYRSRDARYSPRKRAVSEERAENVKLKRTKSPRKESKQALPPLNQTFLEGELKRIRAHSDKDNEKRQSSARYRK</sequence>
<feature type="coiled-coil region" evidence="2">
    <location>
        <begin position="466"/>
        <end position="493"/>
    </location>
</feature>
<name>A0ABN8NYL2_9CNID</name>
<feature type="compositionally biased region" description="Low complexity" evidence="3">
    <location>
        <begin position="551"/>
        <end position="567"/>
    </location>
</feature>
<feature type="compositionally biased region" description="Basic and acidic residues" evidence="3">
    <location>
        <begin position="677"/>
        <end position="721"/>
    </location>
</feature>
<dbReference type="SMART" id="SM00316">
    <property type="entry name" value="S1"/>
    <property type="match status" value="1"/>
</dbReference>
<feature type="compositionally biased region" description="Basic and acidic residues" evidence="3">
    <location>
        <begin position="581"/>
        <end position="665"/>
    </location>
</feature>
<feature type="compositionally biased region" description="Basic and acidic residues" evidence="3">
    <location>
        <begin position="746"/>
        <end position="763"/>
    </location>
</feature>
<dbReference type="InterPro" id="IPR039190">
    <property type="entry name" value="TTC14"/>
</dbReference>
<dbReference type="InterPro" id="IPR003029">
    <property type="entry name" value="S1_domain"/>
</dbReference>
<dbReference type="Gene3D" id="2.40.50.140">
    <property type="entry name" value="Nucleic acid-binding proteins"/>
    <property type="match status" value="1"/>
</dbReference>
<feature type="repeat" description="TPR" evidence="1">
    <location>
        <begin position="358"/>
        <end position="391"/>
    </location>
</feature>
<evidence type="ECO:0000256" key="2">
    <source>
        <dbReference type="SAM" id="Coils"/>
    </source>
</evidence>
<feature type="region of interest" description="Disordered" evidence="3">
    <location>
        <begin position="519"/>
        <end position="770"/>
    </location>
</feature>
<keyword evidence="6" id="KW-1185">Reference proteome</keyword>
<dbReference type="Gene3D" id="1.25.40.10">
    <property type="entry name" value="Tetratricopeptide repeat domain"/>
    <property type="match status" value="1"/>
</dbReference>
<dbReference type="PROSITE" id="PS50005">
    <property type="entry name" value="TPR"/>
    <property type="match status" value="3"/>
</dbReference>
<feature type="repeat" description="TPR" evidence="1">
    <location>
        <begin position="433"/>
        <end position="466"/>
    </location>
</feature>
<dbReference type="SUPFAM" id="SSF48452">
    <property type="entry name" value="TPR-like"/>
    <property type="match status" value="1"/>
</dbReference>
<dbReference type="PROSITE" id="PS50126">
    <property type="entry name" value="S1"/>
    <property type="match status" value="1"/>
</dbReference>
<dbReference type="SMART" id="SM00028">
    <property type="entry name" value="TPR"/>
    <property type="match status" value="3"/>
</dbReference>